<gene>
    <name evidence="3" type="ORF">ACFSKV_06855</name>
</gene>
<evidence type="ECO:0000313" key="4">
    <source>
        <dbReference type="Proteomes" id="UP001597414"/>
    </source>
</evidence>
<feature type="compositionally biased region" description="Low complexity" evidence="1">
    <location>
        <begin position="184"/>
        <end position="199"/>
    </location>
</feature>
<feature type="transmembrane region" description="Helical" evidence="2">
    <location>
        <begin position="17"/>
        <end position="38"/>
    </location>
</feature>
<feature type="compositionally biased region" description="Polar residues" evidence="1">
    <location>
        <begin position="59"/>
        <end position="80"/>
    </location>
</feature>
<feature type="compositionally biased region" description="Polar residues" evidence="1">
    <location>
        <begin position="110"/>
        <end position="127"/>
    </location>
</feature>
<keyword evidence="2" id="KW-1133">Transmembrane helix</keyword>
<sequence length="319" mass="33875">MQFWELDSQEAENKRKAIIITIIVNILVLLAIFFIVVWKEQVPPLPKYGMELNLGFTDTGSGNRQTTAPPSETQTNNTQAPAPGEQSPKPTESAVPVTQPKTEAAKPKTNPAQSTYEALSKTPSTVKASEKPTTAAKEPSPAKQETTAVTKPANAESEKTATKVEEKPKIDQRAIFGAGGTSGSGSQPAQGSAQGSSTSKGDEGKPTGTVDGRAIMGSGSGEGVPGPSSGYNLELAGWDFASRPNIRDNVSTRNGRIVFKITVDDNGKIVQAIPETYNVSNEVLAYYRTVVNQINFRRQGGAATADYSTGKITFIIKVD</sequence>
<evidence type="ECO:0000256" key="2">
    <source>
        <dbReference type="SAM" id="Phobius"/>
    </source>
</evidence>
<dbReference type="Proteomes" id="UP001597414">
    <property type="component" value="Unassembled WGS sequence"/>
</dbReference>
<keyword evidence="2" id="KW-0812">Transmembrane</keyword>
<comment type="caution">
    <text evidence="3">The sequence shown here is derived from an EMBL/GenBank/DDBJ whole genome shotgun (WGS) entry which is preliminary data.</text>
</comment>
<protein>
    <submittedName>
        <fullName evidence="3">Energy transducer TonB</fullName>
    </submittedName>
</protein>
<dbReference type="RefSeq" id="WP_380801197.1">
    <property type="nucleotide sequence ID" value="NZ_JBHUIV010000010.1"/>
</dbReference>
<dbReference type="EMBL" id="JBHUIV010000010">
    <property type="protein sequence ID" value="MFD2201278.1"/>
    <property type="molecule type" value="Genomic_DNA"/>
</dbReference>
<reference evidence="4" key="1">
    <citation type="journal article" date="2019" name="Int. J. Syst. Evol. Microbiol.">
        <title>The Global Catalogue of Microorganisms (GCM) 10K type strain sequencing project: providing services to taxonomists for standard genome sequencing and annotation.</title>
        <authorList>
            <consortium name="The Broad Institute Genomics Platform"/>
            <consortium name="The Broad Institute Genome Sequencing Center for Infectious Disease"/>
            <person name="Wu L."/>
            <person name="Ma J."/>
        </authorList>
    </citation>
    <scope>NUCLEOTIDE SEQUENCE [LARGE SCALE GENOMIC DNA]</scope>
    <source>
        <strain evidence="4">KCTC 19812</strain>
    </source>
</reference>
<feature type="region of interest" description="Disordered" evidence="1">
    <location>
        <begin position="59"/>
        <end position="228"/>
    </location>
</feature>
<keyword evidence="2" id="KW-0472">Membrane</keyword>
<evidence type="ECO:0000256" key="1">
    <source>
        <dbReference type="SAM" id="MobiDB-lite"/>
    </source>
</evidence>
<proteinExistence type="predicted"/>
<accession>A0ABW5B5X4</accession>
<organism evidence="3 4">
    <name type="scientific">Shivajiella indica</name>
    <dbReference type="NCBI Taxonomy" id="872115"/>
    <lineage>
        <taxon>Bacteria</taxon>
        <taxon>Pseudomonadati</taxon>
        <taxon>Bacteroidota</taxon>
        <taxon>Cytophagia</taxon>
        <taxon>Cytophagales</taxon>
        <taxon>Cyclobacteriaceae</taxon>
        <taxon>Shivajiella</taxon>
    </lineage>
</organism>
<name>A0ABW5B5X4_9BACT</name>
<evidence type="ECO:0000313" key="3">
    <source>
        <dbReference type="EMBL" id="MFD2201278.1"/>
    </source>
</evidence>
<feature type="compositionally biased region" description="Basic and acidic residues" evidence="1">
    <location>
        <begin position="156"/>
        <end position="172"/>
    </location>
</feature>
<keyword evidence="4" id="KW-1185">Reference proteome</keyword>